<dbReference type="Gene3D" id="3.90.850.10">
    <property type="entry name" value="Fumarylacetoacetase-like, C-terminal domain"/>
    <property type="match status" value="1"/>
</dbReference>
<dbReference type="PANTHER" id="PTHR30143:SF0">
    <property type="entry name" value="2-KETO-4-PENTENOATE HYDRATASE"/>
    <property type="match status" value="1"/>
</dbReference>
<proteinExistence type="predicted"/>
<dbReference type="SUPFAM" id="SSF56529">
    <property type="entry name" value="FAH"/>
    <property type="match status" value="1"/>
</dbReference>
<feature type="domain" description="Fumarylacetoacetase-like C-terminal" evidence="2">
    <location>
        <begin position="71"/>
        <end position="231"/>
    </location>
</feature>
<dbReference type="RefSeq" id="WP_095619954.1">
    <property type="nucleotide sequence ID" value="NZ_NSKB01000002.1"/>
</dbReference>
<dbReference type="AlphaFoldDB" id="A0A2A2F0H7"/>
<dbReference type="InterPro" id="IPR050772">
    <property type="entry name" value="Hydratase-Decarb/MhpD_sf"/>
</dbReference>
<evidence type="ECO:0000313" key="3">
    <source>
        <dbReference type="EMBL" id="PAU78280.1"/>
    </source>
</evidence>
<name>A0A2A2F0H7_9GAMM</name>
<dbReference type="PANTHER" id="PTHR30143">
    <property type="entry name" value="ACID HYDRATASE"/>
    <property type="match status" value="1"/>
</dbReference>
<dbReference type="EMBL" id="NSKB01000002">
    <property type="protein sequence ID" value="PAU78280.1"/>
    <property type="molecule type" value="Genomic_DNA"/>
</dbReference>
<comment type="caution">
    <text evidence="3">The sequence shown here is derived from an EMBL/GenBank/DDBJ whole genome shotgun (WGS) entry which is preliminary data.</text>
</comment>
<organism evidence="3 4">
    <name type="scientific">Halomonas salipaludis</name>
    <dbReference type="NCBI Taxonomy" id="2032625"/>
    <lineage>
        <taxon>Bacteria</taxon>
        <taxon>Pseudomonadati</taxon>
        <taxon>Pseudomonadota</taxon>
        <taxon>Gammaproteobacteria</taxon>
        <taxon>Oceanospirillales</taxon>
        <taxon>Halomonadaceae</taxon>
        <taxon>Halomonas</taxon>
    </lineage>
</organism>
<evidence type="ECO:0000256" key="1">
    <source>
        <dbReference type="ARBA" id="ARBA00023239"/>
    </source>
</evidence>
<evidence type="ECO:0000259" key="2">
    <source>
        <dbReference type="Pfam" id="PF01557"/>
    </source>
</evidence>
<dbReference type="OrthoDB" id="9792137at2"/>
<dbReference type="Proteomes" id="UP000217771">
    <property type="component" value="Unassembled WGS sequence"/>
</dbReference>
<dbReference type="InterPro" id="IPR011234">
    <property type="entry name" value="Fumarylacetoacetase-like_C"/>
</dbReference>
<dbReference type="GO" id="GO:0005737">
    <property type="term" value="C:cytoplasm"/>
    <property type="evidence" value="ECO:0007669"/>
    <property type="project" value="TreeGrafter"/>
</dbReference>
<evidence type="ECO:0000313" key="4">
    <source>
        <dbReference type="Proteomes" id="UP000217771"/>
    </source>
</evidence>
<keyword evidence="1" id="KW-0456">Lyase</keyword>
<reference evidence="3 4" key="1">
    <citation type="submission" date="2017-08" db="EMBL/GenBank/DDBJ databases">
        <title>Halomonas alkalisoli sp. nov., isolated from saline alkaline soil.</title>
        <authorList>
            <person name="Wang D."/>
            <person name="Zhang G."/>
        </authorList>
    </citation>
    <scope>NUCLEOTIDE SEQUENCE [LARGE SCALE GENOMIC DNA]</scope>
    <source>
        <strain evidence="3 4">WRN001</strain>
    </source>
</reference>
<keyword evidence="4" id="KW-1185">Reference proteome</keyword>
<gene>
    <name evidence="3" type="ORF">CK498_06070</name>
</gene>
<dbReference type="Pfam" id="PF01557">
    <property type="entry name" value="FAA_hydrolase"/>
    <property type="match status" value="1"/>
</dbReference>
<protein>
    <submittedName>
        <fullName evidence="3">2-keto-4-pentenoate hydratase</fullName>
    </submittedName>
</protein>
<sequence length="255" mass="27215">MALHNDAIEQAANLLERAWLSGERLAALPNTCRPKDRAQAYRIQQALAERLGPTGGWKVGAPAPHAAPHYAPLPARALHRQASRCRLSDFSRVVLEAELAFMLADDLPPKDAPYTSREVVAAVASLHAVIEIVDSRYRDWPDGVDAFSQLADLQNFGCLVVGEGTTRWREVALDEVAVSLALDGESGITAVGGNPAGDPLALLVWLANYLPIQGQWLRAGEVITCGSCTGKLPVSHPLEATAQFDGIGGVSVTVL</sequence>
<dbReference type="InterPro" id="IPR036663">
    <property type="entry name" value="Fumarylacetoacetase_C_sf"/>
</dbReference>
<dbReference type="GO" id="GO:0008684">
    <property type="term" value="F:2-oxopent-4-enoate hydratase activity"/>
    <property type="evidence" value="ECO:0007669"/>
    <property type="project" value="TreeGrafter"/>
</dbReference>
<accession>A0A2A2F0H7</accession>